<dbReference type="EMBL" id="BAAARV010000056">
    <property type="protein sequence ID" value="GAA2362711.1"/>
    <property type="molecule type" value="Genomic_DNA"/>
</dbReference>
<dbReference type="Gene3D" id="2.60.120.260">
    <property type="entry name" value="Galactose-binding domain-like"/>
    <property type="match status" value="1"/>
</dbReference>
<dbReference type="PANTHER" id="PTHR43662:SF3">
    <property type="entry name" value="DOMAIN PROTEIN, PUTATIVE (AFU_ORTHOLOGUE AFUA_6G11970)-RELATED"/>
    <property type="match status" value="1"/>
</dbReference>
<protein>
    <recommendedName>
        <fullName evidence="3">CBM6 domain-containing protein</fullName>
    </recommendedName>
</protein>
<dbReference type="Pfam" id="PF09362">
    <property type="entry name" value="DUF1996"/>
    <property type="match status" value="1"/>
</dbReference>
<dbReference type="SUPFAM" id="SSF49785">
    <property type="entry name" value="Galactose-binding domain-like"/>
    <property type="match status" value="1"/>
</dbReference>
<dbReference type="Proteomes" id="UP001501444">
    <property type="component" value="Unassembled WGS sequence"/>
</dbReference>
<gene>
    <name evidence="4" type="ORF">GCM10010170_059020</name>
</gene>
<comment type="caution">
    <text evidence="4">The sequence shown here is derived from an EMBL/GenBank/DDBJ whole genome shotgun (WGS) entry which is preliminary data.</text>
</comment>
<dbReference type="SMART" id="SM00606">
    <property type="entry name" value="CBD_IV"/>
    <property type="match status" value="1"/>
</dbReference>
<keyword evidence="5" id="KW-1185">Reference proteome</keyword>
<feature type="chain" id="PRO_5045743884" description="CBM6 domain-containing protein" evidence="2">
    <location>
        <begin position="43"/>
        <end position="468"/>
    </location>
</feature>
<evidence type="ECO:0000256" key="2">
    <source>
        <dbReference type="SAM" id="SignalP"/>
    </source>
</evidence>
<dbReference type="InterPro" id="IPR018535">
    <property type="entry name" value="DUF1996"/>
</dbReference>
<dbReference type="Pfam" id="PF03422">
    <property type="entry name" value="CBM_6"/>
    <property type="match status" value="1"/>
</dbReference>
<sequence length="468" mass="48278">MRALTTFTSVSGENLVRHLKGLTVAAAALVVTAAMVMTTAGAATSVTVQAEAFAAQSGAQVETTVDTGGGQDVGYLADGDWLRYDGVDLGPAGALSIAARVASAGTGGTGTIELRTGSQTGPLLVQFTVAPTGGWQSWATLTATAASHPVGPQTVFAVMRNTTGGRDFVNINWFSFTAGATASTPPGWVSVDPAKWNAQLAEFRAMAMDPAPANAVRVSEFNASCTYSHSYKDDPIVFPGLPGASHMHSFIGNHSTNAYSTADSLLANAGTSCAPAPDLSAYWVPTLYEHGAVVEPKAVVVYYGSRLSDPTGTVPFPQGFRMIAGDAKLQQATPAGSVNQFYCAGPGGEVGRSADGNWPLCAPGATLMFQLVFPDCWDGVHLDSPDHKSHVAYTYNGACGGAYPVAIPSISFLLAYPASGTADGFTLSSGMASSIHGDAFLAWDNAAQGHRVKNCIVQKAKCNTAGDF</sequence>
<dbReference type="PROSITE" id="PS51175">
    <property type="entry name" value="CBM6"/>
    <property type="match status" value="1"/>
</dbReference>
<evidence type="ECO:0000259" key="3">
    <source>
        <dbReference type="PROSITE" id="PS51175"/>
    </source>
</evidence>
<feature type="signal peptide" evidence="2">
    <location>
        <begin position="1"/>
        <end position="42"/>
    </location>
</feature>
<name>A0ABN3GW13_9ACTN</name>
<evidence type="ECO:0000313" key="4">
    <source>
        <dbReference type="EMBL" id="GAA2362711.1"/>
    </source>
</evidence>
<dbReference type="InterPro" id="IPR005084">
    <property type="entry name" value="CBM6"/>
</dbReference>
<accession>A0ABN3GW13</accession>
<proteinExistence type="predicted"/>
<dbReference type="InterPro" id="IPR008979">
    <property type="entry name" value="Galactose-bd-like_sf"/>
</dbReference>
<evidence type="ECO:0000313" key="5">
    <source>
        <dbReference type="Proteomes" id="UP001501444"/>
    </source>
</evidence>
<organism evidence="4 5">
    <name type="scientific">Dactylosporangium salmoneum</name>
    <dbReference type="NCBI Taxonomy" id="53361"/>
    <lineage>
        <taxon>Bacteria</taxon>
        <taxon>Bacillati</taxon>
        <taxon>Actinomycetota</taxon>
        <taxon>Actinomycetes</taxon>
        <taxon>Micromonosporales</taxon>
        <taxon>Micromonosporaceae</taxon>
        <taxon>Dactylosporangium</taxon>
    </lineage>
</organism>
<dbReference type="InterPro" id="IPR006584">
    <property type="entry name" value="Cellulose-bd_IV"/>
</dbReference>
<dbReference type="CDD" id="cd04084">
    <property type="entry name" value="CBM6_xylanase-like"/>
    <property type="match status" value="1"/>
</dbReference>
<dbReference type="PANTHER" id="PTHR43662">
    <property type="match status" value="1"/>
</dbReference>
<feature type="domain" description="CBM6" evidence="3">
    <location>
        <begin position="46"/>
        <end position="177"/>
    </location>
</feature>
<reference evidence="4 5" key="1">
    <citation type="journal article" date="2019" name="Int. J. Syst. Evol. Microbiol.">
        <title>The Global Catalogue of Microorganisms (GCM) 10K type strain sequencing project: providing services to taxonomists for standard genome sequencing and annotation.</title>
        <authorList>
            <consortium name="The Broad Institute Genomics Platform"/>
            <consortium name="The Broad Institute Genome Sequencing Center for Infectious Disease"/>
            <person name="Wu L."/>
            <person name="Ma J."/>
        </authorList>
    </citation>
    <scope>NUCLEOTIDE SEQUENCE [LARGE SCALE GENOMIC DNA]</scope>
    <source>
        <strain evidence="4 5">JCM 3272</strain>
    </source>
</reference>
<keyword evidence="1 2" id="KW-0732">Signal</keyword>
<evidence type="ECO:0000256" key="1">
    <source>
        <dbReference type="ARBA" id="ARBA00022729"/>
    </source>
</evidence>